<evidence type="ECO:0000313" key="2">
    <source>
        <dbReference type="EMBL" id="SFU39716.1"/>
    </source>
</evidence>
<proteinExistence type="predicted"/>
<evidence type="ECO:0000313" key="3">
    <source>
        <dbReference type="Proteomes" id="UP000182649"/>
    </source>
</evidence>
<keyword evidence="1" id="KW-1133">Transmembrane helix</keyword>
<sequence length="121" mass="14038">MQRQLQTHAAFSCKKPGELYCRPWNQTCNSFCHLRQGYGRNFTLHLPWLPRLDLAGNMSDLEFDYCHSSRAITQAANFRDRSANFSPIAIQRRGSLGRKRRFLGFLCGLRSGFGFLFAHHR</sequence>
<feature type="transmembrane region" description="Helical" evidence="1">
    <location>
        <begin position="102"/>
        <end position="120"/>
    </location>
</feature>
<dbReference type="AlphaFoldDB" id="A0A1I7FUM2"/>
<accession>A0A1I7FUM2</accession>
<reference evidence="2 3" key="1">
    <citation type="submission" date="2016-10" db="EMBL/GenBank/DDBJ databases">
        <authorList>
            <person name="de Groot N.N."/>
        </authorList>
    </citation>
    <scope>NUCLEOTIDE SEQUENCE [LARGE SCALE GENOMIC DNA]</scope>
    <source>
        <strain evidence="2 3">Nl14</strain>
    </source>
</reference>
<dbReference type="EMBL" id="FPBZ01000002">
    <property type="protein sequence ID" value="SFU39716.1"/>
    <property type="molecule type" value="Genomic_DNA"/>
</dbReference>
<organism evidence="2 3">
    <name type="scientific">Nitrosospira multiformis</name>
    <dbReference type="NCBI Taxonomy" id="1231"/>
    <lineage>
        <taxon>Bacteria</taxon>
        <taxon>Pseudomonadati</taxon>
        <taxon>Pseudomonadota</taxon>
        <taxon>Betaproteobacteria</taxon>
        <taxon>Nitrosomonadales</taxon>
        <taxon>Nitrosomonadaceae</taxon>
        <taxon>Nitrosospira</taxon>
    </lineage>
</organism>
<protein>
    <submittedName>
        <fullName evidence="2">Uncharacterized protein</fullName>
    </submittedName>
</protein>
<evidence type="ECO:0000256" key="1">
    <source>
        <dbReference type="SAM" id="Phobius"/>
    </source>
</evidence>
<gene>
    <name evidence="2" type="ORF">SAMN05216417_102223</name>
</gene>
<dbReference type="Proteomes" id="UP000182649">
    <property type="component" value="Unassembled WGS sequence"/>
</dbReference>
<keyword evidence="1" id="KW-0812">Transmembrane</keyword>
<name>A0A1I7FUM2_9PROT</name>
<keyword evidence="1" id="KW-0472">Membrane</keyword>